<accession>A0A4R3Z4R1</accession>
<dbReference type="SUPFAM" id="SSF53474">
    <property type="entry name" value="alpha/beta-Hydrolases"/>
    <property type="match status" value="1"/>
</dbReference>
<name>A0A4R3Z4R1_9GAMM</name>
<dbReference type="EMBL" id="SMCR01000002">
    <property type="protein sequence ID" value="TCV98898.1"/>
    <property type="molecule type" value="Genomic_DNA"/>
</dbReference>
<dbReference type="Gene3D" id="3.40.50.1820">
    <property type="entry name" value="alpha/beta hydrolase"/>
    <property type="match status" value="1"/>
</dbReference>
<dbReference type="Pfam" id="PF00561">
    <property type="entry name" value="Abhydrolase_1"/>
    <property type="match status" value="1"/>
</dbReference>
<evidence type="ECO:0000313" key="5">
    <source>
        <dbReference type="Proteomes" id="UP000295719"/>
    </source>
</evidence>
<dbReference type="InterPro" id="IPR000073">
    <property type="entry name" value="AB_hydrolase_1"/>
</dbReference>
<feature type="domain" description="AB hydrolase-1" evidence="3">
    <location>
        <begin position="37"/>
        <end position="276"/>
    </location>
</feature>
<evidence type="ECO:0000256" key="1">
    <source>
        <dbReference type="ARBA" id="ARBA00022801"/>
    </source>
</evidence>
<dbReference type="PANTHER" id="PTHR22946">
    <property type="entry name" value="DIENELACTONE HYDROLASE DOMAIN-CONTAINING PROTEIN-RELATED"/>
    <property type="match status" value="1"/>
</dbReference>
<reference evidence="4 5" key="1">
    <citation type="submission" date="2019-03" db="EMBL/GenBank/DDBJ databases">
        <title>Genomic Encyclopedia of Type Strains, Phase IV (KMG-IV): sequencing the most valuable type-strain genomes for metagenomic binning, comparative biology and taxonomic classification.</title>
        <authorList>
            <person name="Goeker M."/>
        </authorList>
    </citation>
    <scope>NUCLEOTIDE SEQUENCE [LARGE SCALE GENOMIC DNA]</scope>
    <source>
        <strain evidence="4 5">DSM 19580</strain>
    </source>
</reference>
<protein>
    <submittedName>
        <fullName evidence="4">Serine aminopeptidase S33 family</fullName>
    </submittedName>
</protein>
<dbReference type="RefSeq" id="WP_230467961.1">
    <property type="nucleotide sequence ID" value="NZ_SMCR01000002.1"/>
</dbReference>
<evidence type="ECO:0000259" key="3">
    <source>
        <dbReference type="Pfam" id="PF00561"/>
    </source>
</evidence>
<dbReference type="InterPro" id="IPR029058">
    <property type="entry name" value="AB_hydrolase_fold"/>
</dbReference>
<sequence length="296" mass="33335">MVTFGEKSMDFERYAVSNQREKLAVRVYRSQEMTQSPAVLLCNGFCSIQDVLLPDIAAQFVQAGYHAITFDYRGFGDSEGEPGRVVPACQIEDIISVLQWCQSQEFIDPARIGLWGTSLGGCHVFEVAVRHPDVKCIISQMAFADGEFLVTQDMELSEKKRFMATLTRMARKKKLTGEELLVPIIKVMTDEESRIFFKQLKKDYPASDIAIPYLTVLEAILYRPAEAAAQVLQPTLVMLAEKDKVVPVANGIALYQAITAEKSCRIQLNASHYDMFRPPHLPEVAAQEIEWLRAHL</sequence>
<evidence type="ECO:0000313" key="4">
    <source>
        <dbReference type="EMBL" id="TCV98898.1"/>
    </source>
</evidence>
<dbReference type="InterPro" id="IPR050261">
    <property type="entry name" value="FrsA_esterase"/>
</dbReference>
<dbReference type="PANTHER" id="PTHR22946:SF9">
    <property type="entry name" value="POLYKETIDE TRANSFERASE AF380"/>
    <property type="match status" value="1"/>
</dbReference>
<dbReference type="AlphaFoldDB" id="A0A4R3Z4R1"/>
<dbReference type="PRINTS" id="PR00111">
    <property type="entry name" value="ABHYDROLASE"/>
</dbReference>
<keyword evidence="1" id="KW-0378">Hydrolase</keyword>
<dbReference type="GO" id="GO:0004177">
    <property type="term" value="F:aminopeptidase activity"/>
    <property type="evidence" value="ECO:0007669"/>
    <property type="project" value="UniProtKB-KW"/>
</dbReference>
<comment type="caution">
    <text evidence="4">The sequence shown here is derived from an EMBL/GenBank/DDBJ whole genome shotgun (WGS) entry which is preliminary data.</text>
</comment>
<keyword evidence="5" id="KW-1185">Reference proteome</keyword>
<gene>
    <name evidence="4" type="ORF">EDC52_102221</name>
</gene>
<dbReference type="GO" id="GO:0052689">
    <property type="term" value="F:carboxylic ester hydrolase activity"/>
    <property type="evidence" value="ECO:0007669"/>
    <property type="project" value="UniProtKB-ARBA"/>
</dbReference>
<dbReference type="Proteomes" id="UP000295719">
    <property type="component" value="Unassembled WGS sequence"/>
</dbReference>
<evidence type="ECO:0000256" key="2">
    <source>
        <dbReference type="ARBA" id="ARBA00038115"/>
    </source>
</evidence>
<keyword evidence="4" id="KW-0645">Protease</keyword>
<keyword evidence="4" id="KW-0031">Aminopeptidase</keyword>
<organism evidence="4 5">
    <name type="scientific">Biostraticola tofi</name>
    <dbReference type="NCBI Taxonomy" id="466109"/>
    <lineage>
        <taxon>Bacteria</taxon>
        <taxon>Pseudomonadati</taxon>
        <taxon>Pseudomonadota</taxon>
        <taxon>Gammaproteobacteria</taxon>
        <taxon>Enterobacterales</taxon>
        <taxon>Bruguierivoracaceae</taxon>
        <taxon>Biostraticola</taxon>
    </lineage>
</organism>
<comment type="similarity">
    <text evidence="2">Belongs to the AB hydrolase superfamily. FUS2 hydrolase family.</text>
</comment>
<proteinExistence type="inferred from homology"/>